<dbReference type="EMBL" id="JBBPFD010000021">
    <property type="protein sequence ID" value="KAK7882902.1"/>
    <property type="molecule type" value="Genomic_DNA"/>
</dbReference>
<evidence type="ECO:0000313" key="3">
    <source>
        <dbReference type="Proteomes" id="UP001460270"/>
    </source>
</evidence>
<protein>
    <recommendedName>
        <fullName evidence="4">Purkinje cell protein 4</fullName>
    </recommendedName>
</protein>
<dbReference type="Proteomes" id="UP001460270">
    <property type="component" value="Unassembled WGS sequence"/>
</dbReference>
<dbReference type="PANTHER" id="PTHR15359:SF7">
    <property type="entry name" value="CALMODULIN REGULATOR PROTEIN PCP4"/>
    <property type="match status" value="1"/>
</dbReference>
<keyword evidence="3" id="KW-1185">Reference proteome</keyword>
<organism evidence="2 3">
    <name type="scientific">Mugilogobius chulae</name>
    <name type="common">yellowstripe goby</name>
    <dbReference type="NCBI Taxonomy" id="88201"/>
    <lineage>
        <taxon>Eukaryota</taxon>
        <taxon>Metazoa</taxon>
        <taxon>Chordata</taxon>
        <taxon>Craniata</taxon>
        <taxon>Vertebrata</taxon>
        <taxon>Euteleostomi</taxon>
        <taxon>Actinopterygii</taxon>
        <taxon>Neopterygii</taxon>
        <taxon>Teleostei</taxon>
        <taxon>Neoteleostei</taxon>
        <taxon>Acanthomorphata</taxon>
        <taxon>Gobiaria</taxon>
        <taxon>Gobiiformes</taxon>
        <taxon>Gobioidei</taxon>
        <taxon>Gobiidae</taxon>
        <taxon>Gobionellinae</taxon>
        <taxon>Mugilogobius</taxon>
    </lineage>
</organism>
<dbReference type="InterPro" id="IPR052142">
    <property type="entry name" value="Calmodulin_Regulator_PCP4-like"/>
</dbReference>
<dbReference type="PROSITE" id="PS50096">
    <property type="entry name" value="IQ"/>
    <property type="match status" value="1"/>
</dbReference>
<dbReference type="AlphaFoldDB" id="A0AAW0N0G8"/>
<evidence type="ECO:0000256" key="1">
    <source>
        <dbReference type="ARBA" id="ARBA00038017"/>
    </source>
</evidence>
<proteinExistence type="inferred from homology"/>
<evidence type="ECO:0008006" key="4">
    <source>
        <dbReference type="Google" id="ProtNLM"/>
    </source>
</evidence>
<reference evidence="3" key="1">
    <citation type="submission" date="2024-04" db="EMBL/GenBank/DDBJ databases">
        <title>Salinicola lusitanus LLJ914,a marine bacterium isolated from the Okinawa Trough.</title>
        <authorList>
            <person name="Li J."/>
        </authorList>
    </citation>
    <scope>NUCLEOTIDE SEQUENCE [LARGE SCALE GENOMIC DNA]</scope>
</reference>
<accession>A0AAW0N0G8</accession>
<dbReference type="PANTHER" id="PTHR15359">
    <property type="entry name" value="IG-LIKE DOMAIN-CONTAINING PROTEIN"/>
    <property type="match status" value="1"/>
</dbReference>
<name>A0AAW0N0G8_9GOBI</name>
<dbReference type="GO" id="GO:0005516">
    <property type="term" value="F:calmodulin binding"/>
    <property type="evidence" value="ECO:0007669"/>
    <property type="project" value="TreeGrafter"/>
</dbReference>
<sequence length="123" mass="13773">MAKLGGKVHLASTSSAHRFVLTDNNGRSCAAVTGRQRDSRAAVCNGVEKADEWFTWRGYTSLSHPGDRPPDRTCPHGFIRRYASKTNVPEDFDIDMDDPETEKAAVAIQSQFRKFQKKKTEKS</sequence>
<dbReference type="GO" id="GO:0005737">
    <property type="term" value="C:cytoplasm"/>
    <property type="evidence" value="ECO:0007669"/>
    <property type="project" value="TreeGrafter"/>
</dbReference>
<comment type="caution">
    <text evidence="2">The sequence shown here is derived from an EMBL/GenBank/DDBJ whole genome shotgun (WGS) entry which is preliminary data.</text>
</comment>
<comment type="similarity">
    <text evidence="1">Belongs to the PCP4 family.</text>
</comment>
<gene>
    <name evidence="2" type="ORF">WMY93_029076</name>
</gene>
<dbReference type="GO" id="GO:0005509">
    <property type="term" value="F:calcium ion binding"/>
    <property type="evidence" value="ECO:0007669"/>
    <property type="project" value="TreeGrafter"/>
</dbReference>
<evidence type="ECO:0000313" key="2">
    <source>
        <dbReference type="EMBL" id="KAK7882902.1"/>
    </source>
</evidence>